<name>A0A026WKM9_OOCBI</name>
<dbReference type="PANTHER" id="PTHR47326:SF1">
    <property type="entry name" value="HTH PSQ-TYPE DOMAIN-CONTAINING PROTEIN"/>
    <property type="match status" value="1"/>
</dbReference>
<dbReference type="OMA" id="THRILNY"/>
<evidence type="ECO:0000313" key="2">
    <source>
        <dbReference type="Proteomes" id="UP000053097"/>
    </source>
</evidence>
<organism evidence="1 2">
    <name type="scientific">Ooceraea biroi</name>
    <name type="common">Clonal raider ant</name>
    <name type="synonym">Cerapachys biroi</name>
    <dbReference type="NCBI Taxonomy" id="2015173"/>
    <lineage>
        <taxon>Eukaryota</taxon>
        <taxon>Metazoa</taxon>
        <taxon>Ecdysozoa</taxon>
        <taxon>Arthropoda</taxon>
        <taxon>Hexapoda</taxon>
        <taxon>Insecta</taxon>
        <taxon>Pterygota</taxon>
        <taxon>Neoptera</taxon>
        <taxon>Endopterygota</taxon>
        <taxon>Hymenoptera</taxon>
        <taxon>Apocrita</taxon>
        <taxon>Aculeata</taxon>
        <taxon>Formicoidea</taxon>
        <taxon>Formicidae</taxon>
        <taxon>Dorylinae</taxon>
        <taxon>Ooceraea</taxon>
    </lineage>
</organism>
<dbReference type="STRING" id="2015173.A0A026WKM9"/>
<dbReference type="OrthoDB" id="7699050at2759"/>
<dbReference type="InterPro" id="IPR036397">
    <property type="entry name" value="RNaseH_sf"/>
</dbReference>
<sequence length="100" mass="11977">LAISKSTVQRILHKTRFYAYHFTKVHNLLPRDYESKIGFCTWLLNKEENQPGFVNNILFTDESCFTRDGIFNTHNMHLWTNENPNGYHIKSYQHRFTINL</sequence>
<dbReference type="PANTHER" id="PTHR47326">
    <property type="entry name" value="TRANSPOSABLE ELEMENT TC3 TRANSPOSASE-LIKE PROTEIN"/>
    <property type="match status" value="1"/>
</dbReference>
<proteinExistence type="predicted"/>
<accession>A0A026WKM9</accession>
<evidence type="ECO:0000313" key="1">
    <source>
        <dbReference type="EMBL" id="EZA55639.1"/>
    </source>
</evidence>
<keyword evidence="2" id="KW-1185">Reference proteome</keyword>
<feature type="non-terminal residue" evidence="1">
    <location>
        <position position="1"/>
    </location>
</feature>
<gene>
    <name evidence="1" type="ORF">X777_04311</name>
</gene>
<protein>
    <submittedName>
        <fullName evidence="1">Uncharacterized protein</fullName>
    </submittedName>
</protein>
<dbReference type="GO" id="GO:0003676">
    <property type="term" value="F:nucleic acid binding"/>
    <property type="evidence" value="ECO:0007669"/>
    <property type="project" value="InterPro"/>
</dbReference>
<reference evidence="1 2" key="1">
    <citation type="journal article" date="2014" name="Curr. Biol.">
        <title>The genome of the clonal raider ant Cerapachys biroi.</title>
        <authorList>
            <person name="Oxley P.R."/>
            <person name="Ji L."/>
            <person name="Fetter-Pruneda I."/>
            <person name="McKenzie S.K."/>
            <person name="Li C."/>
            <person name="Hu H."/>
            <person name="Zhang G."/>
            <person name="Kronauer D.J."/>
        </authorList>
    </citation>
    <scope>NUCLEOTIDE SEQUENCE [LARGE SCALE GENOMIC DNA]</scope>
</reference>
<dbReference type="EMBL" id="KK107196">
    <property type="protein sequence ID" value="EZA55639.1"/>
    <property type="molecule type" value="Genomic_DNA"/>
</dbReference>
<dbReference type="Gene3D" id="3.30.420.10">
    <property type="entry name" value="Ribonuclease H-like superfamily/Ribonuclease H"/>
    <property type="match status" value="1"/>
</dbReference>
<dbReference type="Proteomes" id="UP000053097">
    <property type="component" value="Unassembled WGS sequence"/>
</dbReference>
<dbReference type="AlphaFoldDB" id="A0A026WKM9"/>